<sequence length="144" mass="15192">MANVGVHRTSGVAAAGLTVLAVTAAALAAPANADDPVLHRVTYTVTAQQSVNANIYFRDTDPPNWAEYSHNPYQFSPKTEARVGPGTTWTLEVMLADPTRWAMVSATGESTPAAPQFHCELAVDGVVVASKNGPKGALCSVRNW</sequence>
<dbReference type="EMBL" id="JAUFSA010000001">
    <property type="protein sequence ID" value="MDP7734163.1"/>
    <property type="molecule type" value="Genomic_DNA"/>
</dbReference>
<dbReference type="Proteomes" id="UP001229081">
    <property type="component" value="Unassembled WGS sequence"/>
</dbReference>
<proteinExistence type="predicted"/>
<evidence type="ECO:0000313" key="3">
    <source>
        <dbReference type="Proteomes" id="UP001229081"/>
    </source>
</evidence>
<dbReference type="InterPro" id="IPR016793">
    <property type="entry name" value="UCP021591"/>
</dbReference>
<name>A0AAJ1W133_9MYCO</name>
<comment type="caution">
    <text evidence="2">The sequence shown here is derived from an EMBL/GenBank/DDBJ whole genome shotgun (WGS) entry which is preliminary data.</text>
</comment>
<evidence type="ECO:0000256" key="1">
    <source>
        <dbReference type="SAM" id="SignalP"/>
    </source>
</evidence>
<gene>
    <name evidence="2" type="ORF">QXL92_05295</name>
</gene>
<feature type="chain" id="PRO_5042544536" description="Secreted protein" evidence="1">
    <location>
        <begin position="29"/>
        <end position="144"/>
    </location>
</feature>
<evidence type="ECO:0008006" key="4">
    <source>
        <dbReference type="Google" id="ProtNLM"/>
    </source>
</evidence>
<dbReference type="AlphaFoldDB" id="A0AAJ1W133"/>
<dbReference type="PIRSF" id="PIRSF021591">
    <property type="entry name" value="UCP021591"/>
    <property type="match status" value="1"/>
</dbReference>
<evidence type="ECO:0000313" key="2">
    <source>
        <dbReference type="EMBL" id="MDP7734163.1"/>
    </source>
</evidence>
<accession>A0AAJ1W133</accession>
<organism evidence="2 3">
    <name type="scientific">Mycobacterium paragordonae</name>
    <dbReference type="NCBI Taxonomy" id="1389713"/>
    <lineage>
        <taxon>Bacteria</taxon>
        <taxon>Bacillati</taxon>
        <taxon>Actinomycetota</taxon>
        <taxon>Actinomycetes</taxon>
        <taxon>Mycobacteriales</taxon>
        <taxon>Mycobacteriaceae</taxon>
        <taxon>Mycobacterium</taxon>
    </lineage>
</organism>
<feature type="signal peptide" evidence="1">
    <location>
        <begin position="1"/>
        <end position="28"/>
    </location>
</feature>
<protein>
    <recommendedName>
        <fullName evidence="4">Secreted protein</fullName>
    </recommendedName>
</protein>
<reference evidence="2" key="1">
    <citation type="submission" date="2023-06" db="EMBL/GenBank/DDBJ databases">
        <title>Identification of two novel mycobacterium reveal diversities and complexities of Mycobacterium gordonae clade.</title>
        <authorList>
            <person name="Matsumoto Y."/>
            <person name="Nakamura S."/>
            <person name="Motooka D."/>
            <person name="Fukushima K."/>
        </authorList>
    </citation>
    <scope>NUCLEOTIDE SEQUENCE</scope>
    <source>
        <strain evidence="2">TY812</strain>
    </source>
</reference>
<dbReference type="RefSeq" id="WP_205879481.1">
    <property type="nucleotide sequence ID" value="NZ_JAUFSA010000001.1"/>
</dbReference>
<keyword evidence="1" id="KW-0732">Signal</keyword>